<protein>
    <submittedName>
        <fullName evidence="3">YdcF family protein</fullName>
    </submittedName>
</protein>
<evidence type="ECO:0000313" key="3">
    <source>
        <dbReference type="EMBL" id="MEJ8574689.1"/>
    </source>
</evidence>
<feature type="domain" description="DUF218" evidence="2">
    <location>
        <begin position="81"/>
        <end position="248"/>
    </location>
</feature>
<organism evidence="3 4">
    <name type="scientific">Microbaculum marinum</name>
    <dbReference type="NCBI Taxonomy" id="1764581"/>
    <lineage>
        <taxon>Bacteria</taxon>
        <taxon>Pseudomonadati</taxon>
        <taxon>Pseudomonadota</taxon>
        <taxon>Alphaproteobacteria</taxon>
        <taxon>Hyphomicrobiales</taxon>
        <taxon>Tepidamorphaceae</taxon>
        <taxon>Microbaculum</taxon>
    </lineage>
</organism>
<comment type="caution">
    <text evidence="3">The sequence shown here is derived from an EMBL/GenBank/DDBJ whole genome shotgun (WGS) entry which is preliminary data.</text>
</comment>
<dbReference type="InterPro" id="IPR003848">
    <property type="entry name" value="DUF218"/>
</dbReference>
<dbReference type="GO" id="GO:0043164">
    <property type="term" value="P:Gram-negative-bacterium-type cell wall biogenesis"/>
    <property type="evidence" value="ECO:0007669"/>
    <property type="project" value="TreeGrafter"/>
</dbReference>
<name>A0AAW9RZ33_9HYPH</name>
<keyword evidence="1" id="KW-0812">Transmembrane</keyword>
<dbReference type="AlphaFoldDB" id="A0AAW9RZ33"/>
<dbReference type="GO" id="GO:0000270">
    <property type="term" value="P:peptidoglycan metabolic process"/>
    <property type="evidence" value="ECO:0007669"/>
    <property type="project" value="TreeGrafter"/>
</dbReference>
<dbReference type="InterPro" id="IPR014729">
    <property type="entry name" value="Rossmann-like_a/b/a_fold"/>
</dbReference>
<dbReference type="InterPro" id="IPR051599">
    <property type="entry name" value="Cell_Envelope_Assoc"/>
</dbReference>
<dbReference type="GO" id="GO:0005886">
    <property type="term" value="C:plasma membrane"/>
    <property type="evidence" value="ECO:0007669"/>
    <property type="project" value="TreeGrafter"/>
</dbReference>
<dbReference type="Gene3D" id="3.40.50.620">
    <property type="entry name" value="HUPs"/>
    <property type="match status" value="1"/>
</dbReference>
<evidence type="ECO:0000259" key="2">
    <source>
        <dbReference type="Pfam" id="PF02698"/>
    </source>
</evidence>
<evidence type="ECO:0000313" key="4">
    <source>
        <dbReference type="Proteomes" id="UP001378188"/>
    </source>
</evidence>
<feature type="transmembrane region" description="Helical" evidence="1">
    <location>
        <begin position="12"/>
        <end position="31"/>
    </location>
</feature>
<proteinExistence type="predicted"/>
<dbReference type="EMBL" id="JAZHOF010000013">
    <property type="protein sequence ID" value="MEJ8574689.1"/>
    <property type="molecule type" value="Genomic_DNA"/>
</dbReference>
<dbReference type="PANTHER" id="PTHR30336:SF4">
    <property type="entry name" value="ENVELOPE BIOGENESIS FACTOR ELYC"/>
    <property type="match status" value="1"/>
</dbReference>
<reference evidence="3 4" key="1">
    <citation type="submission" date="2024-02" db="EMBL/GenBank/DDBJ databases">
        <title>Genome analysis and characterization of Microbaculum marinisediminis sp. nov., isolated from marine sediment.</title>
        <authorList>
            <person name="Du Z.-J."/>
            <person name="Ye Y.-Q."/>
            <person name="Zhang Z.-R."/>
            <person name="Yuan S.-M."/>
            <person name="Zhang X.-Y."/>
        </authorList>
    </citation>
    <scope>NUCLEOTIDE SEQUENCE [LARGE SCALE GENOMIC DNA]</scope>
    <source>
        <strain evidence="3 4">SDUM1044001</strain>
    </source>
</reference>
<feature type="transmembrane region" description="Helical" evidence="1">
    <location>
        <begin position="43"/>
        <end position="65"/>
    </location>
</feature>
<dbReference type="Pfam" id="PF02698">
    <property type="entry name" value="DUF218"/>
    <property type="match status" value="1"/>
</dbReference>
<evidence type="ECO:0000256" key="1">
    <source>
        <dbReference type="SAM" id="Phobius"/>
    </source>
</evidence>
<keyword evidence="1" id="KW-0472">Membrane</keyword>
<dbReference type="CDD" id="cd06259">
    <property type="entry name" value="YdcF-like"/>
    <property type="match status" value="1"/>
</dbReference>
<gene>
    <name evidence="3" type="ORF">V3328_24645</name>
</gene>
<dbReference type="Proteomes" id="UP001378188">
    <property type="component" value="Unassembled WGS sequence"/>
</dbReference>
<accession>A0AAW9RZ33</accession>
<keyword evidence="1" id="KW-1133">Transmembrane helix</keyword>
<keyword evidence="4" id="KW-1185">Reference proteome</keyword>
<dbReference type="PANTHER" id="PTHR30336">
    <property type="entry name" value="INNER MEMBRANE PROTEIN, PROBABLE PERMEASE"/>
    <property type="match status" value="1"/>
</dbReference>
<sequence>MFFYLSKIAWFFLQPSNLLVLLAVAGALLLLGRYRRLGGSLLGLALAGLLICGFSPFGQLLVLPLEERFPQWQQGSGPPPDGIVVLGGSFDTAVSAGRETVTTNEAGERLTAFAELARRFPDAKLVFTGGSGRILFDGATEAEIARSFFTGLGIDPARVILEDRSRNTWQNAVFTRDLVDPNRGERWLLVTSATHMPRAVGCFRAAGFDVEAYPVDYRTRGWSDLRRPFSAVSEGLRRVDTGMREWIGLVAYRATGRTQHLFPAP</sequence>